<keyword evidence="5 10" id="KW-0812">Transmembrane</keyword>
<keyword evidence="9 10" id="KW-0998">Cell outer membrane</keyword>
<dbReference type="Pfam" id="PF00593">
    <property type="entry name" value="TonB_dep_Rec_b-barrel"/>
    <property type="match status" value="1"/>
</dbReference>
<proteinExistence type="inferred from homology"/>
<dbReference type="GO" id="GO:0015344">
    <property type="term" value="F:siderophore uptake transmembrane transporter activity"/>
    <property type="evidence" value="ECO:0007669"/>
    <property type="project" value="TreeGrafter"/>
</dbReference>
<evidence type="ECO:0000259" key="12">
    <source>
        <dbReference type="Pfam" id="PF00593"/>
    </source>
</evidence>
<keyword evidence="7 10" id="KW-0472">Membrane</keyword>
<dbReference type="Pfam" id="PF07715">
    <property type="entry name" value="Plug"/>
    <property type="match status" value="1"/>
</dbReference>
<dbReference type="OrthoDB" id="9760333at2"/>
<evidence type="ECO:0000313" key="14">
    <source>
        <dbReference type="EMBL" id="RBQ28700.1"/>
    </source>
</evidence>
<dbReference type="GO" id="GO:0015891">
    <property type="term" value="P:siderophore transport"/>
    <property type="evidence" value="ECO:0007669"/>
    <property type="project" value="InterPro"/>
</dbReference>
<evidence type="ECO:0000259" key="13">
    <source>
        <dbReference type="Pfam" id="PF07715"/>
    </source>
</evidence>
<dbReference type="RefSeq" id="WP_113894626.1">
    <property type="nucleotide sequence ID" value="NZ_PDKB01000012.1"/>
</dbReference>
<keyword evidence="4 10" id="KW-1134">Transmembrane beta strand</keyword>
<evidence type="ECO:0000256" key="3">
    <source>
        <dbReference type="ARBA" id="ARBA00022448"/>
    </source>
</evidence>
<reference evidence="14 15" key="1">
    <citation type="submission" date="2017-10" db="EMBL/GenBank/DDBJ databases">
        <title>Genomics of the genus Arcobacter.</title>
        <authorList>
            <person name="Perez-Cataluna A."/>
            <person name="Figueras M.J."/>
        </authorList>
    </citation>
    <scope>NUCLEOTIDE SEQUENCE [LARGE SCALE GENOMIC DNA]</scope>
    <source>
        <strain evidence="14 15">CECT 9230</strain>
    </source>
</reference>
<dbReference type="SUPFAM" id="SSF56935">
    <property type="entry name" value="Porins"/>
    <property type="match status" value="1"/>
</dbReference>
<accession>A0A366MSV5</accession>
<dbReference type="AlphaFoldDB" id="A0A366MSV5"/>
<evidence type="ECO:0000256" key="4">
    <source>
        <dbReference type="ARBA" id="ARBA00022452"/>
    </source>
</evidence>
<dbReference type="InterPro" id="IPR000531">
    <property type="entry name" value="Beta-barrel_TonB"/>
</dbReference>
<evidence type="ECO:0000256" key="8">
    <source>
        <dbReference type="ARBA" id="ARBA00023170"/>
    </source>
</evidence>
<comment type="subcellular location">
    <subcellularLocation>
        <location evidence="1 10">Cell outer membrane</location>
        <topology evidence="1 10">Multi-pass membrane protein</topology>
    </subcellularLocation>
</comment>
<dbReference type="InterPro" id="IPR036942">
    <property type="entry name" value="Beta-barrel_TonB_sf"/>
</dbReference>
<comment type="similarity">
    <text evidence="2 10 11">Belongs to the TonB-dependent receptor family.</text>
</comment>
<keyword evidence="15" id="KW-1185">Reference proteome</keyword>
<feature type="domain" description="TonB-dependent receptor plug" evidence="13">
    <location>
        <begin position="59"/>
        <end position="154"/>
    </location>
</feature>
<evidence type="ECO:0000256" key="2">
    <source>
        <dbReference type="ARBA" id="ARBA00009810"/>
    </source>
</evidence>
<dbReference type="InterPro" id="IPR012910">
    <property type="entry name" value="Plug_dom"/>
</dbReference>
<dbReference type="PANTHER" id="PTHR32552">
    <property type="entry name" value="FERRICHROME IRON RECEPTOR-RELATED"/>
    <property type="match status" value="1"/>
</dbReference>
<gene>
    <name evidence="14" type="ORF">CRU91_07580</name>
</gene>
<dbReference type="Gene3D" id="2.170.130.10">
    <property type="entry name" value="TonB-dependent receptor, plug domain"/>
    <property type="match status" value="1"/>
</dbReference>
<evidence type="ECO:0000313" key="15">
    <source>
        <dbReference type="Proteomes" id="UP000252669"/>
    </source>
</evidence>
<evidence type="ECO:0000256" key="7">
    <source>
        <dbReference type="ARBA" id="ARBA00023136"/>
    </source>
</evidence>
<dbReference type="InterPro" id="IPR037066">
    <property type="entry name" value="Plug_dom_sf"/>
</dbReference>
<dbReference type="GO" id="GO:0009279">
    <property type="term" value="C:cell outer membrane"/>
    <property type="evidence" value="ECO:0007669"/>
    <property type="project" value="UniProtKB-SubCell"/>
</dbReference>
<dbReference type="PROSITE" id="PS52016">
    <property type="entry name" value="TONB_DEPENDENT_REC_3"/>
    <property type="match status" value="1"/>
</dbReference>
<dbReference type="NCBIfam" id="TIGR01783">
    <property type="entry name" value="TonB-siderophor"/>
    <property type="match status" value="1"/>
</dbReference>
<dbReference type="InterPro" id="IPR039426">
    <property type="entry name" value="TonB-dep_rcpt-like"/>
</dbReference>
<dbReference type="CDD" id="cd01347">
    <property type="entry name" value="ligand_gated_channel"/>
    <property type="match status" value="1"/>
</dbReference>
<evidence type="ECO:0000256" key="10">
    <source>
        <dbReference type="PROSITE-ProRule" id="PRU01360"/>
    </source>
</evidence>
<protein>
    <submittedName>
        <fullName evidence="14">TonB-dependent siderophore receptor</fullName>
    </submittedName>
</protein>
<keyword evidence="8 14" id="KW-0675">Receptor</keyword>
<keyword evidence="6 11" id="KW-0798">TonB box</keyword>
<keyword evidence="3 10" id="KW-0813">Transport</keyword>
<dbReference type="PANTHER" id="PTHR32552:SF82">
    <property type="entry name" value="FCUA PROTEIN"/>
    <property type="match status" value="1"/>
</dbReference>
<feature type="domain" description="TonB-dependent receptor-like beta-barrel" evidence="12">
    <location>
        <begin position="250"/>
        <end position="666"/>
    </location>
</feature>
<name>A0A366MSV5_9BACT</name>
<dbReference type="Gene3D" id="2.40.170.20">
    <property type="entry name" value="TonB-dependent receptor, beta-barrel domain"/>
    <property type="match status" value="1"/>
</dbReference>
<comment type="caution">
    <text evidence="14">The sequence shown here is derived from an EMBL/GenBank/DDBJ whole genome shotgun (WGS) entry which is preliminary data.</text>
</comment>
<sequence>MEEDSIIYIIEKPKYQNFGNTTVLDEISVSGTNYKNGISENGYIVKELKQVGPWGEKSLQDTPYQITSIPSEFIENTVSTNSSQLFIKNPTIQNAGAPGVYTHEIEAIIRGITTLDTLLDGINGSGSTNLSEVERVEILNGTSGFMYGIGNPGGKINYVLKRPTYERVTNLTLGNYGNQQWFGHLDAGNKIDEKGKFAYRLNASYQDGETSKKDQDMTKSLISGALDWNVTDNLLIQVDASHNTNEISNVNARFYTSGIPVKNNETNSPKWMKNKNESNRIGTNLEWNINDIFTLRTKYQYSEQKLKSAYNSYVDLYSDGWAVRTVKLAPSESQNHGVYAYLDSKFDTGSINHKLTFGVSGNIIENKIHEKNINSWKDGLSSINDIMNLPIPNSYKEPKFGRHYKSGESKNSNIMIGDDITFNENWSALVGVNYTTVEAESYKVDGDRQSYAKKSVATPTLSLIYKPFEELTTYATYMEALSSPTIVSSENRVNPNEVLDPLKSKQYEVGVKYSIAPDLFLSTALYKIEQDTERTEDGTWDGKIVQDGLNIYQGVELMLQGKVTDNFTLMTGGTFMDAKMKKADDHSLNGKYLDEVARKQFKIYAEYDIPFIDGLTLTGGSYWMDRRQRNIENTKQMPSYAMFDAGLRYKTKIDKYPTTFIVNGTNIFDKTVWARSGYLYEPTNIAFSMKMEF</sequence>
<evidence type="ECO:0000256" key="6">
    <source>
        <dbReference type="ARBA" id="ARBA00023077"/>
    </source>
</evidence>
<dbReference type="Proteomes" id="UP000252669">
    <property type="component" value="Unassembled WGS sequence"/>
</dbReference>
<dbReference type="GO" id="GO:0038023">
    <property type="term" value="F:signaling receptor activity"/>
    <property type="evidence" value="ECO:0007669"/>
    <property type="project" value="InterPro"/>
</dbReference>
<dbReference type="InterPro" id="IPR010105">
    <property type="entry name" value="TonB_sidphr_rcpt"/>
</dbReference>
<evidence type="ECO:0000256" key="5">
    <source>
        <dbReference type="ARBA" id="ARBA00022692"/>
    </source>
</evidence>
<organism evidence="14 15">
    <name type="scientific">Aliarcobacter vitoriensis</name>
    <dbReference type="NCBI Taxonomy" id="2011099"/>
    <lineage>
        <taxon>Bacteria</taxon>
        <taxon>Pseudomonadati</taxon>
        <taxon>Campylobacterota</taxon>
        <taxon>Epsilonproteobacteria</taxon>
        <taxon>Campylobacterales</taxon>
        <taxon>Arcobacteraceae</taxon>
        <taxon>Aliarcobacter</taxon>
    </lineage>
</organism>
<evidence type="ECO:0000256" key="11">
    <source>
        <dbReference type="RuleBase" id="RU003357"/>
    </source>
</evidence>
<evidence type="ECO:0000256" key="1">
    <source>
        <dbReference type="ARBA" id="ARBA00004571"/>
    </source>
</evidence>
<dbReference type="EMBL" id="PDKB01000012">
    <property type="protein sequence ID" value="RBQ28700.1"/>
    <property type="molecule type" value="Genomic_DNA"/>
</dbReference>
<evidence type="ECO:0000256" key="9">
    <source>
        <dbReference type="ARBA" id="ARBA00023237"/>
    </source>
</evidence>